<proteinExistence type="predicted"/>
<organism evidence="1 2">
    <name type="scientific">Hydrogenophaga borbori</name>
    <dbReference type="NCBI Taxonomy" id="2294117"/>
    <lineage>
        <taxon>Bacteria</taxon>
        <taxon>Pseudomonadati</taxon>
        <taxon>Pseudomonadota</taxon>
        <taxon>Betaproteobacteria</taxon>
        <taxon>Burkholderiales</taxon>
        <taxon>Comamonadaceae</taxon>
        <taxon>Hydrogenophaga</taxon>
    </lineage>
</organism>
<name>A0A372EPL7_9BURK</name>
<comment type="caution">
    <text evidence="1">The sequence shown here is derived from an EMBL/GenBank/DDBJ whole genome shotgun (WGS) entry which is preliminary data.</text>
</comment>
<dbReference type="RefSeq" id="WP_116957162.1">
    <property type="nucleotide sequence ID" value="NZ_QVLS01000001.1"/>
</dbReference>
<dbReference type="Proteomes" id="UP000261931">
    <property type="component" value="Unassembled WGS sequence"/>
</dbReference>
<gene>
    <name evidence="1" type="ORF">DY262_01150</name>
</gene>
<dbReference type="AlphaFoldDB" id="A0A372EPL7"/>
<evidence type="ECO:0000313" key="2">
    <source>
        <dbReference type="Proteomes" id="UP000261931"/>
    </source>
</evidence>
<keyword evidence="2" id="KW-1185">Reference proteome</keyword>
<protein>
    <recommendedName>
        <fullName evidence="3">DUF2783 domain-containing protein</fullName>
    </recommendedName>
</protein>
<evidence type="ECO:0000313" key="1">
    <source>
        <dbReference type="EMBL" id="RFP82471.1"/>
    </source>
</evidence>
<accession>A0A372EPL7</accession>
<sequence length="65" mass="7063">MTDADLDTSYTALCRALGEVGEQQAPLLLAMLSLSLLGRLDSAAQALPLIERARERCLQEPLHGR</sequence>
<dbReference type="EMBL" id="QVLS01000001">
    <property type="protein sequence ID" value="RFP82471.1"/>
    <property type="molecule type" value="Genomic_DNA"/>
</dbReference>
<evidence type="ECO:0008006" key="3">
    <source>
        <dbReference type="Google" id="ProtNLM"/>
    </source>
</evidence>
<reference evidence="1 2" key="1">
    <citation type="submission" date="2018-08" db="EMBL/GenBank/DDBJ databases">
        <title>Hydrogenophaga sp. LA-38 isolated from sludge.</title>
        <authorList>
            <person name="Im W.-T."/>
        </authorList>
    </citation>
    <scope>NUCLEOTIDE SEQUENCE [LARGE SCALE GENOMIC DNA]</scope>
    <source>
        <strain evidence="1 2">LA-38</strain>
    </source>
</reference>